<name>A0ABX5PTM9_9FLAO</name>
<gene>
    <name evidence="1" type="ORF">LX97_03386</name>
</gene>
<sequence length="146" mass="16640">MALGALAAAASGAVVLKYIETGIKVADFLISERLSSTVENIRSFFDKKEIDKPSNFDLNEAKDFIDSLMQIDMRILDTIRKDINEAIKKYTECLKDAINRQEKNACDIRAERAVCDSLNRIMDRNGDNLPSKYLKNQWKSFKCVRI</sequence>
<accession>A0ABX5PTM9</accession>
<dbReference type="RefSeq" id="WP_015363437.1">
    <property type="nucleotide sequence ID" value="NZ_QKZR01000009.1"/>
</dbReference>
<reference evidence="1 2" key="1">
    <citation type="submission" date="2018-06" db="EMBL/GenBank/DDBJ databases">
        <title>Genomic Encyclopedia of Archaeal and Bacterial Type Strains, Phase II (KMG-II): from individual species to whole genera.</title>
        <authorList>
            <person name="Goeker M."/>
        </authorList>
    </citation>
    <scope>NUCLEOTIDE SEQUENCE [LARGE SCALE GENOMIC DNA]</scope>
    <source>
        <strain evidence="1 2">DSM 17205</strain>
    </source>
</reference>
<evidence type="ECO:0000313" key="2">
    <source>
        <dbReference type="Proteomes" id="UP000248584"/>
    </source>
</evidence>
<dbReference type="EMBL" id="QKZR01000009">
    <property type="protein sequence ID" value="PZX36629.1"/>
    <property type="molecule type" value="Genomic_DNA"/>
</dbReference>
<evidence type="ECO:0008006" key="3">
    <source>
        <dbReference type="Google" id="ProtNLM"/>
    </source>
</evidence>
<organism evidence="1 2">
    <name type="scientific">Nonlabens dokdonensis</name>
    <dbReference type="NCBI Taxonomy" id="328515"/>
    <lineage>
        <taxon>Bacteria</taxon>
        <taxon>Pseudomonadati</taxon>
        <taxon>Bacteroidota</taxon>
        <taxon>Flavobacteriia</taxon>
        <taxon>Flavobacteriales</taxon>
        <taxon>Flavobacteriaceae</taxon>
        <taxon>Nonlabens</taxon>
    </lineage>
</organism>
<dbReference type="Proteomes" id="UP000248584">
    <property type="component" value="Unassembled WGS sequence"/>
</dbReference>
<evidence type="ECO:0000313" key="1">
    <source>
        <dbReference type="EMBL" id="PZX36629.1"/>
    </source>
</evidence>
<proteinExistence type="predicted"/>
<protein>
    <recommendedName>
        <fullName evidence="3">RPW8 domain-containing protein</fullName>
    </recommendedName>
</protein>
<comment type="caution">
    <text evidence="1">The sequence shown here is derived from an EMBL/GenBank/DDBJ whole genome shotgun (WGS) entry which is preliminary data.</text>
</comment>
<keyword evidence="2" id="KW-1185">Reference proteome</keyword>